<sequence>MLFLIIAIIAAIFGFTGIVSAAVGIAKFLFVVFLILFVLSLIFGKRSSY</sequence>
<keyword evidence="7" id="KW-1185">Reference proteome</keyword>
<dbReference type="HAMAP" id="MF_01361">
    <property type="entry name" value="UPF0391"/>
    <property type="match status" value="1"/>
</dbReference>
<keyword evidence="4 5" id="KW-0472">Membrane</keyword>
<name>A0ABQ0TPJ8_9BACL</name>
<protein>
    <recommendedName>
        <fullName evidence="8">DUF1328 domain-containing protein</fullName>
    </recommendedName>
</protein>
<evidence type="ECO:0000256" key="5">
    <source>
        <dbReference type="SAM" id="Phobius"/>
    </source>
</evidence>
<dbReference type="NCBIfam" id="NF010229">
    <property type="entry name" value="PRK13682.1-4"/>
    <property type="match status" value="1"/>
</dbReference>
<evidence type="ECO:0000313" key="7">
    <source>
        <dbReference type="Proteomes" id="UP000319578"/>
    </source>
</evidence>
<feature type="transmembrane region" description="Helical" evidence="5">
    <location>
        <begin position="24"/>
        <end position="44"/>
    </location>
</feature>
<keyword evidence="2 5" id="KW-0812">Transmembrane</keyword>
<dbReference type="Proteomes" id="UP000319578">
    <property type="component" value="Unassembled WGS sequence"/>
</dbReference>
<evidence type="ECO:0000313" key="6">
    <source>
        <dbReference type="EMBL" id="GED69704.1"/>
    </source>
</evidence>
<keyword evidence="3 5" id="KW-1133">Transmembrane helix</keyword>
<dbReference type="InterPro" id="IPR009760">
    <property type="entry name" value="DUF1328"/>
</dbReference>
<dbReference type="PIRSF" id="PIRSF036466">
    <property type="entry name" value="UCP036466"/>
    <property type="match status" value="1"/>
</dbReference>
<reference evidence="6 7" key="1">
    <citation type="submission" date="2019-06" db="EMBL/GenBank/DDBJ databases">
        <title>Whole genome shotgun sequence of Brevibacillus reuszeri NBRC 15719.</title>
        <authorList>
            <person name="Hosoyama A."/>
            <person name="Uohara A."/>
            <person name="Ohji S."/>
            <person name="Ichikawa N."/>
        </authorList>
    </citation>
    <scope>NUCLEOTIDE SEQUENCE [LARGE SCALE GENOMIC DNA]</scope>
    <source>
        <strain evidence="6 7">NBRC 15719</strain>
    </source>
</reference>
<gene>
    <name evidence="6" type="ORF">BRE01_34060</name>
</gene>
<proteinExistence type="inferred from homology"/>
<dbReference type="Pfam" id="PF07043">
    <property type="entry name" value="DUF1328"/>
    <property type="match status" value="1"/>
</dbReference>
<keyword evidence="1" id="KW-1003">Cell membrane</keyword>
<evidence type="ECO:0000256" key="3">
    <source>
        <dbReference type="ARBA" id="ARBA00022989"/>
    </source>
</evidence>
<evidence type="ECO:0000256" key="4">
    <source>
        <dbReference type="ARBA" id="ARBA00023136"/>
    </source>
</evidence>
<accession>A0ABQ0TPJ8</accession>
<evidence type="ECO:0008006" key="8">
    <source>
        <dbReference type="Google" id="ProtNLM"/>
    </source>
</evidence>
<organism evidence="6 7">
    <name type="scientific">Brevibacillus reuszeri</name>
    <dbReference type="NCBI Taxonomy" id="54915"/>
    <lineage>
        <taxon>Bacteria</taxon>
        <taxon>Bacillati</taxon>
        <taxon>Bacillota</taxon>
        <taxon>Bacilli</taxon>
        <taxon>Bacillales</taxon>
        <taxon>Paenibacillaceae</taxon>
        <taxon>Brevibacillus</taxon>
    </lineage>
</organism>
<evidence type="ECO:0000256" key="1">
    <source>
        <dbReference type="ARBA" id="ARBA00022475"/>
    </source>
</evidence>
<evidence type="ECO:0000256" key="2">
    <source>
        <dbReference type="ARBA" id="ARBA00022692"/>
    </source>
</evidence>
<dbReference type="EMBL" id="BJON01000013">
    <property type="protein sequence ID" value="GED69704.1"/>
    <property type="molecule type" value="Genomic_DNA"/>
</dbReference>
<comment type="caution">
    <text evidence="6">The sequence shown here is derived from an EMBL/GenBank/DDBJ whole genome shotgun (WGS) entry which is preliminary data.</text>
</comment>